<dbReference type="Proteomes" id="UP001549920">
    <property type="component" value="Unassembled WGS sequence"/>
</dbReference>
<feature type="domain" description="Tyr recombinase" evidence="3">
    <location>
        <begin position="90"/>
        <end position="299"/>
    </location>
</feature>
<dbReference type="Pfam" id="PF00589">
    <property type="entry name" value="Phage_integrase"/>
    <property type="match status" value="1"/>
</dbReference>
<evidence type="ECO:0000259" key="3">
    <source>
        <dbReference type="PROSITE" id="PS51898"/>
    </source>
</evidence>
<gene>
    <name evidence="4" type="ORF">ABMA27_001753</name>
</gene>
<protein>
    <recommendedName>
        <fullName evidence="3">Tyr recombinase domain-containing protein</fullName>
    </recommendedName>
</protein>
<sequence length="300" mass="33473">MIASLSKNTISQYSVTYKIWWMFCKDNNLNVFEYCPRSVLQFLTEQYNKGSAYGTLNNHRSALSLLLGGEVGADEQIKRLLKGAYRSRPATPKYVRTWDPKIVLDHIASFGPNKELSLEKITKKLVILLTLCTGQRVQSLSLIKLSNIIKCANGIKIVISDIIKTSAPGREQPMLFLPYYESNKDICPATTLEDYVTITANLRSKESEYLLLTIKSPHKVACAQTISRWVKQTLGESGVDVSVFSAHSTRHASTSAARSAGVSLDIIRKTAGWTKTSEAFAKFYHRPIIDEGNFAKAVLD</sequence>
<dbReference type="InterPro" id="IPR013762">
    <property type="entry name" value="Integrase-like_cat_sf"/>
</dbReference>
<dbReference type="EMBL" id="JBEUOH010000011">
    <property type="protein sequence ID" value="KAL0882004.1"/>
    <property type="molecule type" value="Genomic_DNA"/>
</dbReference>
<organism evidence="4 5">
    <name type="scientific">Loxostege sticticalis</name>
    <name type="common">Beet webworm moth</name>
    <dbReference type="NCBI Taxonomy" id="481309"/>
    <lineage>
        <taxon>Eukaryota</taxon>
        <taxon>Metazoa</taxon>
        <taxon>Ecdysozoa</taxon>
        <taxon>Arthropoda</taxon>
        <taxon>Hexapoda</taxon>
        <taxon>Insecta</taxon>
        <taxon>Pterygota</taxon>
        <taxon>Neoptera</taxon>
        <taxon>Endopterygota</taxon>
        <taxon>Lepidoptera</taxon>
        <taxon>Glossata</taxon>
        <taxon>Ditrysia</taxon>
        <taxon>Pyraloidea</taxon>
        <taxon>Crambidae</taxon>
        <taxon>Pyraustinae</taxon>
        <taxon>Loxostege</taxon>
    </lineage>
</organism>
<evidence type="ECO:0000313" key="5">
    <source>
        <dbReference type="Proteomes" id="UP001549920"/>
    </source>
</evidence>
<dbReference type="Gene3D" id="1.10.150.130">
    <property type="match status" value="1"/>
</dbReference>
<proteinExistence type="predicted"/>
<dbReference type="InterPro" id="IPR002104">
    <property type="entry name" value="Integrase_catalytic"/>
</dbReference>
<dbReference type="PANTHER" id="PTHR35617">
    <property type="entry name" value="PHAGE_INTEGRASE DOMAIN-CONTAINING PROTEIN"/>
    <property type="match status" value="1"/>
</dbReference>
<dbReference type="InterPro" id="IPR011010">
    <property type="entry name" value="DNA_brk_join_enz"/>
</dbReference>
<evidence type="ECO:0000256" key="1">
    <source>
        <dbReference type="ARBA" id="ARBA00023125"/>
    </source>
</evidence>
<name>A0ABR3HZS6_LOXSC</name>
<accession>A0ABR3HZS6</accession>
<dbReference type="InterPro" id="IPR010998">
    <property type="entry name" value="Integrase_recombinase_N"/>
</dbReference>
<reference evidence="4 5" key="1">
    <citation type="submission" date="2024-06" db="EMBL/GenBank/DDBJ databases">
        <title>A chromosome-level genome assembly of beet webworm, Loxostege sticticalis.</title>
        <authorList>
            <person name="Zhang Y."/>
        </authorList>
    </citation>
    <scope>NUCLEOTIDE SEQUENCE [LARGE SCALE GENOMIC DNA]</scope>
    <source>
        <strain evidence="4">AQ026</strain>
        <tissue evidence="4">Whole body</tissue>
    </source>
</reference>
<evidence type="ECO:0000313" key="4">
    <source>
        <dbReference type="EMBL" id="KAL0882004.1"/>
    </source>
</evidence>
<dbReference type="PROSITE" id="PS51898">
    <property type="entry name" value="TYR_RECOMBINASE"/>
    <property type="match status" value="1"/>
</dbReference>
<dbReference type="PANTHER" id="PTHR35617:SF3">
    <property type="entry name" value="CORE-BINDING (CB) DOMAIN-CONTAINING PROTEIN"/>
    <property type="match status" value="1"/>
</dbReference>
<dbReference type="SUPFAM" id="SSF56349">
    <property type="entry name" value="DNA breaking-rejoining enzymes"/>
    <property type="match status" value="1"/>
</dbReference>
<keyword evidence="1" id="KW-0238">DNA-binding</keyword>
<comment type="caution">
    <text evidence="4">The sequence shown here is derived from an EMBL/GenBank/DDBJ whole genome shotgun (WGS) entry which is preliminary data.</text>
</comment>
<keyword evidence="2" id="KW-0233">DNA recombination</keyword>
<dbReference type="Gene3D" id="1.10.443.10">
    <property type="entry name" value="Intergrase catalytic core"/>
    <property type="match status" value="1"/>
</dbReference>
<keyword evidence="5" id="KW-1185">Reference proteome</keyword>
<evidence type="ECO:0000256" key="2">
    <source>
        <dbReference type="ARBA" id="ARBA00023172"/>
    </source>
</evidence>